<evidence type="ECO:0000259" key="7">
    <source>
        <dbReference type="PROSITE" id="PS51352"/>
    </source>
</evidence>
<dbReference type="InterPro" id="IPR013766">
    <property type="entry name" value="Thioredoxin_domain"/>
</dbReference>
<dbReference type="InterPro" id="IPR050553">
    <property type="entry name" value="Thioredoxin_ResA/DsbE_sf"/>
</dbReference>
<accession>A0A7W6MQ83</accession>
<reference evidence="8 9" key="1">
    <citation type="submission" date="2020-08" db="EMBL/GenBank/DDBJ databases">
        <title>Genomic Encyclopedia of Type Strains, Phase IV (KMG-IV): sequencing the most valuable type-strain genomes for metagenomic binning, comparative biology and taxonomic classification.</title>
        <authorList>
            <person name="Goeker M."/>
        </authorList>
    </citation>
    <scope>NUCLEOTIDE SEQUENCE [LARGE SCALE GENOMIC DNA]</scope>
    <source>
        <strain evidence="8 9">DSM 103570</strain>
    </source>
</reference>
<comment type="caution">
    <text evidence="8">The sequence shown here is derived from an EMBL/GenBank/DDBJ whole genome shotgun (WGS) entry which is preliminary data.</text>
</comment>
<keyword evidence="6" id="KW-0472">Membrane</keyword>
<dbReference type="CDD" id="cd03010">
    <property type="entry name" value="TlpA_like_DsbE"/>
    <property type="match status" value="1"/>
</dbReference>
<protein>
    <submittedName>
        <fullName evidence="8">Cytochrome c biogenesis protein CcmG/thiol:disulfide interchange protein DsbE</fullName>
    </submittedName>
</protein>
<dbReference type="SUPFAM" id="SSF52833">
    <property type="entry name" value="Thioredoxin-like"/>
    <property type="match status" value="1"/>
</dbReference>
<dbReference type="NCBIfam" id="TIGR00385">
    <property type="entry name" value="dsbE"/>
    <property type="match status" value="1"/>
</dbReference>
<comment type="subcellular location">
    <subcellularLocation>
        <location evidence="1">Cell envelope</location>
    </subcellularLocation>
</comment>
<keyword evidence="3" id="KW-0201">Cytochrome c-type biogenesis</keyword>
<evidence type="ECO:0000256" key="2">
    <source>
        <dbReference type="ARBA" id="ARBA00007758"/>
    </source>
</evidence>
<dbReference type="InterPro" id="IPR017937">
    <property type="entry name" value="Thioredoxin_CS"/>
</dbReference>
<keyword evidence="4" id="KW-1015">Disulfide bond</keyword>
<evidence type="ECO:0000313" key="8">
    <source>
        <dbReference type="EMBL" id="MBB4003740.1"/>
    </source>
</evidence>
<evidence type="ECO:0000313" key="9">
    <source>
        <dbReference type="Proteomes" id="UP000588647"/>
    </source>
</evidence>
<dbReference type="PROSITE" id="PS00194">
    <property type="entry name" value="THIOREDOXIN_1"/>
    <property type="match status" value="1"/>
</dbReference>
<dbReference type="EMBL" id="JACIEM010000003">
    <property type="protein sequence ID" value="MBB4003740.1"/>
    <property type="molecule type" value="Genomic_DNA"/>
</dbReference>
<gene>
    <name evidence="8" type="ORF">GGR03_002821</name>
</gene>
<keyword evidence="9" id="KW-1185">Reference proteome</keyword>
<comment type="similarity">
    <text evidence="2">Belongs to the thioredoxin family. DsbE subfamily.</text>
</comment>
<evidence type="ECO:0000256" key="6">
    <source>
        <dbReference type="SAM" id="Phobius"/>
    </source>
</evidence>
<keyword evidence="6" id="KW-0812">Transmembrane</keyword>
<evidence type="ECO:0000256" key="3">
    <source>
        <dbReference type="ARBA" id="ARBA00022748"/>
    </source>
</evidence>
<feature type="transmembrane region" description="Helical" evidence="6">
    <location>
        <begin position="16"/>
        <end position="37"/>
    </location>
</feature>
<dbReference type="PANTHER" id="PTHR42852:SF6">
    <property type="entry name" value="THIOL:DISULFIDE INTERCHANGE PROTEIN DSBE"/>
    <property type="match status" value="1"/>
</dbReference>
<dbReference type="AlphaFoldDB" id="A0A7W6MQ83"/>
<dbReference type="GO" id="GO:0015036">
    <property type="term" value="F:disulfide oxidoreductase activity"/>
    <property type="evidence" value="ECO:0007669"/>
    <property type="project" value="InterPro"/>
</dbReference>
<name>A0A7W6MQ83_9HYPH</name>
<proteinExistence type="inferred from homology"/>
<dbReference type="Pfam" id="PF08534">
    <property type="entry name" value="Redoxin"/>
    <property type="match status" value="1"/>
</dbReference>
<dbReference type="GO" id="GO:0030288">
    <property type="term" value="C:outer membrane-bounded periplasmic space"/>
    <property type="evidence" value="ECO:0007669"/>
    <property type="project" value="InterPro"/>
</dbReference>
<dbReference type="InterPro" id="IPR036249">
    <property type="entry name" value="Thioredoxin-like_sf"/>
</dbReference>
<dbReference type="Gene3D" id="3.40.30.10">
    <property type="entry name" value="Glutaredoxin"/>
    <property type="match status" value="1"/>
</dbReference>
<evidence type="ECO:0000256" key="1">
    <source>
        <dbReference type="ARBA" id="ARBA00004196"/>
    </source>
</evidence>
<evidence type="ECO:0000256" key="5">
    <source>
        <dbReference type="ARBA" id="ARBA00023284"/>
    </source>
</evidence>
<evidence type="ECO:0000256" key="4">
    <source>
        <dbReference type="ARBA" id="ARBA00023157"/>
    </source>
</evidence>
<dbReference type="Proteomes" id="UP000588647">
    <property type="component" value="Unassembled WGS sequence"/>
</dbReference>
<sequence length="209" mass="22187">MTDPAVPSERPRRRNFFVLLPLLLFGGLAAVFLYQLVSGHDPQQIPSVLIGKTAPETTLPPLEGVTGPNGQAMPGLDLSGFGDGRPVLVNVFASWCGPCREEHPLLMDLAEDPRLRIVAINYKDKPENARRFLASLGNPYAAIGVDPTGATTIDWGVYGVPESFLVAADGEILFKQTGPFTPEAVAGGLMPALERALARDAGGNKAPTS</sequence>
<dbReference type="InterPro" id="IPR004799">
    <property type="entry name" value="Periplasmic_diS_OxRdtase_DsbE"/>
</dbReference>
<dbReference type="PANTHER" id="PTHR42852">
    <property type="entry name" value="THIOL:DISULFIDE INTERCHANGE PROTEIN DSBE"/>
    <property type="match status" value="1"/>
</dbReference>
<dbReference type="InterPro" id="IPR013740">
    <property type="entry name" value="Redoxin"/>
</dbReference>
<keyword evidence="6" id="KW-1133">Transmembrane helix</keyword>
<organism evidence="8 9">
    <name type="scientific">Aurantimonas endophytica</name>
    <dbReference type="NCBI Taxonomy" id="1522175"/>
    <lineage>
        <taxon>Bacteria</taxon>
        <taxon>Pseudomonadati</taxon>
        <taxon>Pseudomonadota</taxon>
        <taxon>Alphaproteobacteria</taxon>
        <taxon>Hyphomicrobiales</taxon>
        <taxon>Aurantimonadaceae</taxon>
        <taxon>Aurantimonas</taxon>
    </lineage>
</organism>
<keyword evidence="5" id="KW-0676">Redox-active center</keyword>
<feature type="domain" description="Thioredoxin" evidence="7">
    <location>
        <begin position="48"/>
        <end position="198"/>
    </location>
</feature>
<dbReference type="GO" id="GO:0017004">
    <property type="term" value="P:cytochrome complex assembly"/>
    <property type="evidence" value="ECO:0007669"/>
    <property type="project" value="UniProtKB-KW"/>
</dbReference>
<dbReference type="PROSITE" id="PS51352">
    <property type="entry name" value="THIOREDOXIN_2"/>
    <property type="match status" value="1"/>
</dbReference>
<dbReference type="RefSeq" id="WP_183208975.1">
    <property type="nucleotide sequence ID" value="NZ_JAAAMM010000003.1"/>
</dbReference>